<dbReference type="InterPro" id="IPR054515">
    <property type="entry name" value="YgxA-like_substrate-bd"/>
</dbReference>
<evidence type="ECO:0000259" key="2">
    <source>
        <dbReference type="Pfam" id="PF18576"/>
    </source>
</evidence>
<proteinExistence type="predicted"/>
<dbReference type="Pfam" id="PF18576">
    <property type="entry name" value="HTH_52"/>
    <property type="match status" value="1"/>
</dbReference>
<evidence type="ECO:0000259" key="1">
    <source>
        <dbReference type="Pfam" id="PF14540"/>
    </source>
</evidence>
<dbReference type="InterPro" id="IPR043519">
    <property type="entry name" value="NT_sf"/>
</dbReference>
<name>A0A1M7QD92_9BACI</name>
<dbReference type="InterPro" id="IPR029348">
    <property type="entry name" value="NTF-like"/>
</dbReference>
<feature type="domain" description="YgxA-like substrate binding" evidence="3">
    <location>
        <begin position="120"/>
        <end position="218"/>
    </location>
</feature>
<dbReference type="InterPro" id="IPR036388">
    <property type="entry name" value="WH-like_DNA-bd_sf"/>
</dbReference>
<gene>
    <name evidence="4" type="ORF">SAMN05216179_3092</name>
</gene>
<dbReference type="InterPro" id="IPR041143">
    <property type="entry name" value="YgxA_HTH"/>
</dbReference>
<keyword evidence="5" id="KW-1185">Reference proteome</keyword>
<dbReference type="AlphaFoldDB" id="A0A1M7QD92"/>
<dbReference type="RefSeq" id="WP_073202734.1">
    <property type="nucleotide sequence ID" value="NZ_FRCZ01000006.1"/>
</dbReference>
<dbReference type="GO" id="GO:0016740">
    <property type="term" value="F:transferase activity"/>
    <property type="evidence" value="ECO:0007669"/>
    <property type="project" value="UniProtKB-KW"/>
</dbReference>
<accession>A0A1M7QD92</accession>
<dbReference type="Pfam" id="PF22339">
    <property type="entry name" value="YgxA-like_sub_bind"/>
    <property type="match status" value="1"/>
</dbReference>
<dbReference type="OrthoDB" id="2350973at2"/>
<feature type="domain" description="Nucleotidyltransferase-like" evidence="1">
    <location>
        <begin position="1"/>
        <end position="118"/>
    </location>
</feature>
<dbReference type="Gene3D" id="3.30.460.10">
    <property type="entry name" value="Beta Polymerase, domain 2"/>
    <property type="match status" value="1"/>
</dbReference>
<dbReference type="EMBL" id="FRCZ01000006">
    <property type="protein sequence ID" value="SHN28764.1"/>
    <property type="molecule type" value="Genomic_DNA"/>
</dbReference>
<evidence type="ECO:0000313" key="5">
    <source>
        <dbReference type="Proteomes" id="UP000184184"/>
    </source>
</evidence>
<protein>
    <submittedName>
        <fullName evidence="4">Nucleotidyltransferase-like</fullName>
    </submittedName>
</protein>
<dbReference type="Gene3D" id="1.10.10.10">
    <property type="entry name" value="Winged helix-like DNA-binding domain superfamily/Winged helix DNA-binding domain"/>
    <property type="match status" value="1"/>
</dbReference>
<keyword evidence="4" id="KW-0808">Transferase</keyword>
<reference evidence="4 5" key="1">
    <citation type="submission" date="2016-11" db="EMBL/GenBank/DDBJ databases">
        <authorList>
            <person name="Jaros S."/>
            <person name="Januszkiewicz K."/>
            <person name="Wedrychowicz H."/>
        </authorList>
    </citation>
    <scope>NUCLEOTIDE SEQUENCE [LARGE SCALE GENOMIC DNA]</scope>
    <source>
        <strain evidence="4 5">CGMCC 1.10681</strain>
    </source>
</reference>
<dbReference type="Proteomes" id="UP000184184">
    <property type="component" value="Unassembled WGS sequence"/>
</dbReference>
<dbReference type="STRING" id="1027249.SAMN05216179_3092"/>
<evidence type="ECO:0000259" key="3">
    <source>
        <dbReference type="Pfam" id="PF22339"/>
    </source>
</evidence>
<feature type="domain" description="YgxA-like helix-turn-helix" evidence="2">
    <location>
        <begin position="224"/>
        <end position="287"/>
    </location>
</feature>
<dbReference type="Gene3D" id="1.20.120.330">
    <property type="entry name" value="Nucleotidyltransferases domain 2"/>
    <property type="match status" value="1"/>
</dbReference>
<organism evidence="4 5">
    <name type="scientific">Gracilibacillus kekensis</name>
    <dbReference type="NCBI Taxonomy" id="1027249"/>
    <lineage>
        <taxon>Bacteria</taxon>
        <taxon>Bacillati</taxon>
        <taxon>Bacillota</taxon>
        <taxon>Bacilli</taxon>
        <taxon>Bacillales</taxon>
        <taxon>Bacillaceae</taxon>
        <taxon>Gracilibacillus</taxon>
    </lineage>
</organism>
<sequence length="293" mass="34939">MEDILRPIYQERASNRNTLGILIMEKKRMISPETDNFDSILLVIVKSLEEKWLVKHYEFKEQSAALHVIDQELLQEWIETSTYRRAVEWIINGRIIYDRNEYIAQLKETLRIFPQDKRELRLAIEFSKLTRSYSESRNLYETGHYLDAYSRLLRSLHYLGRIAIIEKGYHPEVMVWSQVKRIDPEVYKLYEELVRSTEETKKRVELMLLAIDFALNKRTDTCAAHLINVMSERHEPWGFGELKTHPDVSPYKYDLVSTMEYLVFKDIITVILEETKSETIRHRKYQVNDAGMK</sequence>
<evidence type="ECO:0000313" key="4">
    <source>
        <dbReference type="EMBL" id="SHN28764.1"/>
    </source>
</evidence>
<dbReference type="Pfam" id="PF14540">
    <property type="entry name" value="NTF-like"/>
    <property type="match status" value="1"/>
</dbReference>